<sequence length="99" mass="10093">MTLAAEILVFAGVFVVLASAAGLLRAKDLLTRLHLLSPATTLGAPLIGVGLVLVNGVQLGSGAILATVVLLAVTSPILQSATARLEARRRGEIDEDLPA</sequence>
<feature type="transmembrane region" description="Helical" evidence="1">
    <location>
        <begin position="42"/>
        <end position="73"/>
    </location>
</feature>
<proteinExistence type="predicted"/>
<dbReference type="Pfam" id="PF03334">
    <property type="entry name" value="PhaG_MnhG_YufB"/>
    <property type="match status" value="1"/>
</dbReference>
<keyword evidence="1" id="KW-0472">Membrane</keyword>
<organism evidence="2 3">
    <name type="scientific">Amycolatopsis albidoflavus</name>
    <dbReference type="NCBI Taxonomy" id="102226"/>
    <lineage>
        <taxon>Bacteria</taxon>
        <taxon>Bacillati</taxon>
        <taxon>Actinomycetota</taxon>
        <taxon>Actinomycetes</taxon>
        <taxon>Pseudonocardiales</taxon>
        <taxon>Pseudonocardiaceae</taxon>
        <taxon>Amycolatopsis</taxon>
    </lineage>
</organism>
<gene>
    <name evidence="2" type="ORF">ACFSUT_37270</name>
</gene>
<keyword evidence="1" id="KW-1133">Transmembrane helix</keyword>
<protein>
    <submittedName>
        <fullName evidence="2">Cation:proton antiporter</fullName>
    </submittedName>
</protein>
<keyword evidence="3" id="KW-1185">Reference proteome</keyword>
<evidence type="ECO:0000256" key="1">
    <source>
        <dbReference type="SAM" id="Phobius"/>
    </source>
</evidence>
<dbReference type="Proteomes" id="UP001597542">
    <property type="component" value="Unassembled WGS sequence"/>
</dbReference>
<reference evidence="3" key="1">
    <citation type="journal article" date="2019" name="Int. J. Syst. Evol. Microbiol.">
        <title>The Global Catalogue of Microorganisms (GCM) 10K type strain sequencing project: providing services to taxonomists for standard genome sequencing and annotation.</title>
        <authorList>
            <consortium name="The Broad Institute Genomics Platform"/>
            <consortium name="The Broad Institute Genome Sequencing Center for Infectious Disease"/>
            <person name="Wu L."/>
            <person name="Ma J."/>
        </authorList>
    </citation>
    <scope>NUCLEOTIDE SEQUENCE [LARGE SCALE GENOMIC DNA]</scope>
    <source>
        <strain evidence="3">CGMCC 4.7638</strain>
    </source>
</reference>
<accession>A0ABW5I9Q3</accession>
<dbReference type="RefSeq" id="WP_344286372.1">
    <property type="nucleotide sequence ID" value="NZ_BAAAHV010000026.1"/>
</dbReference>
<evidence type="ECO:0000313" key="3">
    <source>
        <dbReference type="Proteomes" id="UP001597542"/>
    </source>
</evidence>
<keyword evidence="1" id="KW-0812">Transmembrane</keyword>
<dbReference type="InterPro" id="IPR005133">
    <property type="entry name" value="PhaG_MnhG_YufB"/>
</dbReference>
<dbReference type="EMBL" id="JBHUKQ010000019">
    <property type="protein sequence ID" value="MFD2485973.1"/>
    <property type="molecule type" value="Genomic_DNA"/>
</dbReference>
<comment type="caution">
    <text evidence="2">The sequence shown here is derived from an EMBL/GenBank/DDBJ whole genome shotgun (WGS) entry which is preliminary data.</text>
</comment>
<evidence type="ECO:0000313" key="2">
    <source>
        <dbReference type="EMBL" id="MFD2485973.1"/>
    </source>
</evidence>
<name>A0ABW5I9Q3_9PSEU</name>